<evidence type="ECO:0000256" key="6">
    <source>
        <dbReference type="ARBA" id="ARBA00022989"/>
    </source>
</evidence>
<accession>A0ABT7UE65</accession>
<dbReference type="RefSeq" id="WP_289608358.1">
    <property type="nucleotide sequence ID" value="NZ_JAUDCG010000052.1"/>
</dbReference>
<feature type="domain" description="Major facilitator superfamily (MFS) profile" evidence="9">
    <location>
        <begin position="1"/>
        <end position="181"/>
    </location>
</feature>
<evidence type="ECO:0000256" key="7">
    <source>
        <dbReference type="ARBA" id="ARBA00023136"/>
    </source>
</evidence>
<reference evidence="10 11" key="3">
    <citation type="submission" date="2023-06" db="EMBL/GenBank/DDBJ databases">
        <authorList>
            <person name="Zeman M."/>
            <person name="Kubasova T."/>
            <person name="Jahodarova E."/>
            <person name="Nykrynova M."/>
            <person name="Rychlik I."/>
        </authorList>
    </citation>
    <scope>NUCLEOTIDE SEQUENCE [LARGE SCALE GENOMIC DNA]</scope>
    <source>
        <strain evidence="10 11">ET39</strain>
    </source>
</reference>
<organism evidence="10 11">
    <name type="scientific">Amedibacillus dolichus</name>
    <dbReference type="NCBI Taxonomy" id="31971"/>
    <lineage>
        <taxon>Bacteria</taxon>
        <taxon>Bacillati</taxon>
        <taxon>Bacillota</taxon>
        <taxon>Erysipelotrichia</taxon>
        <taxon>Erysipelotrichales</taxon>
        <taxon>Erysipelotrichaceae</taxon>
        <taxon>Amedibacillus</taxon>
    </lineage>
</organism>
<feature type="transmembrane region" description="Helical" evidence="8">
    <location>
        <begin position="239"/>
        <end position="257"/>
    </location>
</feature>
<name>A0ABT7UE65_9FIRM</name>
<dbReference type="PROSITE" id="PS50850">
    <property type="entry name" value="MFS"/>
    <property type="match status" value="1"/>
</dbReference>
<evidence type="ECO:0000259" key="9">
    <source>
        <dbReference type="PROSITE" id="PS50850"/>
    </source>
</evidence>
<evidence type="ECO:0000256" key="4">
    <source>
        <dbReference type="ARBA" id="ARBA00022519"/>
    </source>
</evidence>
<evidence type="ECO:0000256" key="8">
    <source>
        <dbReference type="SAM" id="Phobius"/>
    </source>
</evidence>
<dbReference type="InterPro" id="IPR024989">
    <property type="entry name" value="MFS_assoc_dom"/>
</dbReference>
<dbReference type="Proteomes" id="UP001529340">
    <property type="component" value="Unassembled WGS sequence"/>
</dbReference>
<sequence length="381" mass="41947">MDTRTRMFYIVVNFLIFVSLAAVNTQMIPFMTTVGYTLMQQGIILAGGAVCAIVGQFLFGYLCDRFHRIRRFFLIGYVIFLAAAVAMLLHEETLFTYHLFAIALSAGMVKVLMGLNETWMVEADGEHYGMLRAGGALGLCVGSPLTGFIVTQASYQVLLYALLGLALLVCILLFFCKDVQKQGNGSLKRDLGQLLSDRQYLLLVLILLLIYIAGTADQYTVVDKLLAIGGNAQDVGWKWGIQSFAEVPIFFIGNLLLKKLQARRLLLIGICMYAVKFFLYALFQTPLLLIVCALLQLVTLPLVLLASKELIRSISEASTASSAQMFAMAVFIGGSALITPLLTSVMVGWIGYDPTLYAISAFCLLPLILTRWLHPDRSDGS</sequence>
<feature type="transmembrane region" description="Helical" evidence="8">
    <location>
        <begin position="200"/>
        <end position="219"/>
    </location>
</feature>
<feature type="transmembrane region" description="Helical" evidence="8">
    <location>
        <begin position="133"/>
        <end position="151"/>
    </location>
</feature>
<dbReference type="InterPro" id="IPR020846">
    <property type="entry name" value="MFS_dom"/>
</dbReference>
<keyword evidence="4" id="KW-0997">Cell inner membrane</keyword>
<protein>
    <submittedName>
        <fullName evidence="10">MFS transporter</fullName>
    </submittedName>
</protein>
<feature type="transmembrane region" description="Helical" evidence="8">
    <location>
        <begin position="157"/>
        <end position="179"/>
    </location>
</feature>
<dbReference type="SUPFAM" id="SSF103473">
    <property type="entry name" value="MFS general substrate transporter"/>
    <property type="match status" value="1"/>
</dbReference>
<comment type="caution">
    <text evidence="10">The sequence shown here is derived from an EMBL/GenBank/DDBJ whole genome shotgun (WGS) entry which is preliminary data.</text>
</comment>
<feature type="transmembrane region" description="Helical" evidence="8">
    <location>
        <begin position="326"/>
        <end position="350"/>
    </location>
</feature>
<keyword evidence="3" id="KW-1003">Cell membrane</keyword>
<dbReference type="Gene3D" id="1.20.1250.20">
    <property type="entry name" value="MFS general substrate transporter like domains"/>
    <property type="match status" value="2"/>
</dbReference>
<gene>
    <name evidence="10" type="ORF">QUV96_09770</name>
</gene>
<dbReference type="Pfam" id="PF12832">
    <property type="entry name" value="MFS_1_like"/>
    <property type="match status" value="1"/>
</dbReference>
<feature type="transmembrane region" description="Helical" evidence="8">
    <location>
        <begin position="287"/>
        <end position="306"/>
    </location>
</feature>
<proteinExistence type="predicted"/>
<feature type="transmembrane region" description="Helical" evidence="8">
    <location>
        <begin position="264"/>
        <end position="281"/>
    </location>
</feature>
<reference evidence="11" key="2">
    <citation type="submission" date="2023-06" db="EMBL/GenBank/DDBJ databases">
        <title>Identification and characterization of horizontal gene transfer across gut microbiota members of farm animals based on homology search.</title>
        <authorList>
            <person name="Zeman M."/>
            <person name="Kubasova T."/>
            <person name="Jahodarova E."/>
            <person name="Nykrynova M."/>
            <person name="Rychlik I."/>
        </authorList>
    </citation>
    <scope>NUCLEOTIDE SEQUENCE [LARGE SCALE GENOMIC DNA]</scope>
    <source>
        <strain evidence="11">ET39</strain>
    </source>
</reference>
<evidence type="ECO:0000256" key="2">
    <source>
        <dbReference type="ARBA" id="ARBA00022448"/>
    </source>
</evidence>
<keyword evidence="2" id="KW-0813">Transport</keyword>
<feature type="transmembrane region" description="Helical" evidence="8">
    <location>
        <begin position="72"/>
        <end position="89"/>
    </location>
</feature>
<evidence type="ECO:0000256" key="5">
    <source>
        <dbReference type="ARBA" id="ARBA00022692"/>
    </source>
</evidence>
<reference evidence="10 11" key="1">
    <citation type="submission" date="2023-06" db="EMBL/GenBank/DDBJ databases">
        <title>Identification and characterization of horizontal gene transfer across gut microbiota members of farm animals based on homology search.</title>
        <authorList>
            <person name="Schwarzerova J."/>
            <person name="Nykrynova M."/>
            <person name="Jureckova K."/>
            <person name="Cejkova D."/>
            <person name="Rychlik I."/>
        </authorList>
    </citation>
    <scope>NUCLEOTIDE SEQUENCE [LARGE SCALE GENOMIC DNA]</scope>
    <source>
        <strain evidence="10 11">ET39</strain>
    </source>
</reference>
<keyword evidence="7 8" id="KW-0472">Membrane</keyword>
<dbReference type="InterPro" id="IPR036259">
    <property type="entry name" value="MFS_trans_sf"/>
</dbReference>
<keyword evidence="11" id="KW-1185">Reference proteome</keyword>
<dbReference type="PANTHER" id="PTHR23522">
    <property type="entry name" value="BLL5896 PROTEIN"/>
    <property type="match status" value="1"/>
</dbReference>
<feature type="transmembrane region" description="Helical" evidence="8">
    <location>
        <begin position="7"/>
        <end position="31"/>
    </location>
</feature>
<keyword evidence="6 8" id="KW-1133">Transmembrane helix</keyword>
<evidence type="ECO:0000313" key="11">
    <source>
        <dbReference type="Proteomes" id="UP001529340"/>
    </source>
</evidence>
<evidence type="ECO:0000256" key="3">
    <source>
        <dbReference type="ARBA" id="ARBA00022475"/>
    </source>
</evidence>
<keyword evidence="5 8" id="KW-0812">Transmembrane</keyword>
<feature type="transmembrane region" description="Helical" evidence="8">
    <location>
        <begin position="95"/>
        <end position="113"/>
    </location>
</feature>
<feature type="transmembrane region" description="Helical" evidence="8">
    <location>
        <begin position="356"/>
        <end position="373"/>
    </location>
</feature>
<feature type="transmembrane region" description="Helical" evidence="8">
    <location>
        <begin position="43"/>
        <end position="63"/>
    </location>
</feature>
<evidence type="ECO:0000313" key="10">
    <source>
        <dbReference type="EMBL" id="MDM8157916.1"/>
    </source>
</evidence>
<dbReference type="PANTHER" id="PTHR23522:SF10">
    <property type="entry name" value="3-PHENYLPROPIONIC ACID TRANSPORTER-RELATED"/>
    <property type="match status" value="1"/>
</dbReference>
<dbReference type="EMBL" id="JAUDCG010000052">
    <property type="protein sequence ID" value="MDM8157916.1"/>
    <property type="molecule type" value="Genomic_DNA"/>
</dbReference>
<comment type="subcellular location">
    <subcellularLocation>
        <location evidence="1">Cell inner membrane</location>
        <topology evidence="1">Multi-pass membrane protein</topology>
    </subcellularLocation>
</comment>
<evidence type="ECO:0000256" key="1">
    <source>
        <dbReference type="ARBA" id="ARBA00004429"/>
    </source>
</evidence>